<keyword evidence="9" id="KW-0325">Glycoprotein</keyword>
<dbReference type="SUPFAM" id="SSF52540">
    <property type="entry name" value="P-loop containing nucleoside triphosphate hydrolases"/>
    <property type="match status" value="1"/>
</dbReference>
<reference evidence="10" key="2">
    <citation type="submission" date="2020-11" db="EMBL/GenBank/DDBJ databases">
        <authorList>
            <person name="McCartney M.A."/>
            <person name="Auch B."/>
            <person name="Kono T."/>
            <person name="Mallez S."/>
            <person name="Becker A."/>
            <person name="Gohl D.M."/>
            <person name="Silverstein K.A.T."/>
            <person name="Koren S."/>
            <person name="Bechman K.B."/>
            <person name="Herman A."/>
            <person name="Abrahante J.E."/>
            <person name="Garbe J."/>
        </authorList>
    </citation>
    <scope>NUCLEOTIDE SEQUENCE</scope>
    <source>
        <strain evidence="10">Duluth1</strain>
        <tissue evidence="10">Whole animal</tissue>
    </source>
</reference>
<dbReference type="AlphaFoldDB" id="A0A9D4F3U1"/>
<keyword evidence="6" id="KW-1133">Transmembrane helix</keyword>
<evidence type="ECO:0000256" key="8">
    <source>
        <dbReference type="ARBA" id="ARBA00023136"/>
    </source>
</evidence>
<evidence type="ECO:0000313" key="10">
    <source>
        <dbReference type="EMBL" id="KAH3791860.1"/>
    </source>
</evidence>
<dbReference type="Proteomes" id="UP000828390">
    <property type="component" value="Unassembled WGS sequence"/>
</dbReference>
<evidence type="ECO:0000256" key="7">
    <source>
        <dbReference type="ARBA" id="ARBA00023034"/>
    </source>
</evidence>
<evidence type="ECO:0000256" key="1">
    <source>
        <dbReference type="ARBA" id="ARBA00004323"/>
    </source>
</evidence>
<dbReference type="Pfam" id="PF06990">
    <property type="entry name" value="Gal-3-0_sulfotr"/>
    <property type="match status" value="1"/>
</dbReference>
<dbReference type="PANTHER" id="PTHR14647">
    <property type="entry name" value="GALACTOSE-3-O-SULFOTRANSFERASE"/>
    <property type="match status" value="1"/>
</dbReference>
<name>A0A9D4F3U1_DREPO</name>
<evidence type="ECO:0000256" key="3">
    <source>
        <dbReference type="ARBA" id="ARBA00022679"/>
    </source>
</evidence>
<comment type="caution">
    <text evidence="10">The sequence shown here is derived from an EMBL/GenBank/DDBJ whole genome shotgun (WGS) entry which is preliminary data.</text>
</comment>
<accession>A0A9D4F3U1</accession>
<keyword evidence="5" id="KW-0735">Signal-anchor</keyword>
<comment type="subcellular location">
    <subcellularLocation>
        <location evidence="1">Golgi apparatus membrane</location>
        <topology evidence="1">Single-pass type II membrane protein</topology>
    </subcellularLocation>
</comment>
<keyword evidence="4" id="KW-0812">Transmembrane</keyword>
<dbReference type="PANTHER" id="PTHR14647:SF87">
    <property type="entry name" value="PUTATIVE-RELATED"/>
    <property type="match status" value="1"/>
</dbReference>
<keyword evidence="8" id="KW-0472">Membrane</keyword>
<dbReference type="EMBL" id="JAIWYP010000007">
    <property type="protein sequence ID" value="KAH3791860.1"/>
    <property type="molecule type" value="Genomic_DNA"/>
</dbReference>
<protein>
    <submittedName>
        <fullName evidence="10">Uncharacterized protein</fullName>
    </submittedName>
</protein>
<proteinExistence type="inferred from homology"/>
<evidence type="ECO:0000256" key="9">
    <source>
        <dbReference type="ARBA" id="ARBA00023180"/>
    </source>
</evidence>
<keyword evidence="3" id="KW-0808">Transferase</keyword>
<evidence type="ECO:0000256" key="2">
    <source>
        <dbReference type="ARBA" id="ARBA00008124"/>
    </source>
</evidence>
<evidence type="ECO:0000256" key="4">
    <source>
        <dbReference type="ARBA" id="ARBA00022692"/>
    </source>
</evidence>
<gene>
    <name evidence="10" type="ORF">DPMN_145351</name>
</gene>
<comment type="similarity">
    <text evidence="2">Belongs to the galactose-3-O-sulfotransferase family.</text>
</comment>
<dbReference type="InterPro" id="IPR009729">
    <property type="entry name" value="Gal-3-0_sulfotransfrase"/>
</dbReference>
<keyword evidence="11" id="KW-1185">Reference proteome</keyword>
<reference evidence="10" key="1">
    <citation type="journal article" date="2019" name="bioRxiv">
        <title>The Genome of the Zebra Mussel, Dreissena polymorpha: A Resource for Invasive Species Research.</title>
        <authorList>
            <person name="McCartney M.A."/>
            <person name="Auch B."/>
            <person name="Kono T."/>
            <person name="Mallez S."/>
            <person name="Zhang Y."/>
            <person name="Obille A."/>
            <person name="Becker A."/>
            <person name="Abrahante J.E."/>
            <person name="Garbe J."/>
            <person name="Badalamenti J.P."/>
            <person name="Herman A."/>
            <person name="Mangelson H."/>
            <person name="Liachko I."/>
            <person name="Sullivan S."/>
            <person name="Sone E.D."/>
            <person name="Koren S."/>
            <person name="Silverstein K.A.T."/>
            <person name="Beckman K.B."/>
            <person name="Gohl D.M."/>
        </authorList>
    </citation>
    <scope>NUCLEOTIDE SEQUENCE</scope>
    <source>
        <strain evidence="10">Duluth1</strain>
        <tissue evidence="10">Whole animal</tissue>
    </source>
</reference>
<sequence length="368" mass="42810">MKAVNDNVRKTVQVAGLLDTSATPFVYGNRNRSNKSIHIAFLKVHKAGSTMMQNLLFRFGLHHNLSIAIPRKRNYIYNTSTALPPLDSTRHDILACHTVYNRTMYYELVPEDAVRIAILRDPLDLIVSAAYYYRDVINVKYLKYLLTIPRGNFIHDIINHLEDYDNNLFSRMRNSMAEDFGFRYAVNTTDAKKVQEYLNVLAKEFPMVMVMERMDESLVLMKRLLNWSIADVIYLQANANPHKMPAFSGEELAKFRNTSSVDYAIYDFFVKILDEKIKLGGTDLQSEVDYFRICLVKVKQFCGGNYETNYLEFDASDWDGGFNITTDDCRLMKTEELDFIDELRKIYAASYKKLFDFHCIFLESPFME</sequence>
<organism evidence="10 11">
    <name type="scientific">Dreissena polymorpha</name>
    <name type="common">Zebra mussel</name>
    <name type="synonym">Mytilus polymorpha</name>
    <dbReference type="NCBI Taxonomy" id="45954"/>
    <lineage>
        <taxon>Eukaryota</taxon>
        <taxon>Metazoa</taxon>
        <taxon>Spiralia</taxon>
        <taxon>Lophotrochozoa</taxon>
        <taxon>Mollusca</taxon>
        <taxon>Bivalvia</taxon>
        <taxon>Autobranchia</taxon>
        <taxon>Heteroconchia</taxon>
        <taxon>Euheterodonta</taxon>
        <taxon>Imparidentia</taxon>
        <taxon>Neoheterodontei</taxon>
        <taxon>Myida</taxon>
        <taxon>Dreissenoidea</taxon>
        <taxon>Dreissenidae</taxon>
        <taxon>Dreissena</taxon>
    </lineage>
</organism>
<evidence type="ECO:0000256" key="6">
    <source>
        <dbReference type="ARBA" id="ARBA00022989"/>
    </source>
</evidence>
<evidence type="ECO:0000313" key="11">
    <source>
        <dbReference type="Proteomes" id="UP000828390"/>
    </source>
</evidence>
<evidence type="ECO:0000256" key="5">
    <source>
        <dbReference type="ARBA" id="ARBA00022968"/>
    </source>
</evidence>
<dbReference type="GO" id="GO:0000139">
    <property type="term" value="C:Golgi membrane"/>
    <property type="evidence" value="ECO:0007669"/>
    <property type="project" value="UniProtKB-SubCell"/>
</dbReference>
<dbReference type="GO" id="GO:0001733">
    <property type="term" value="F:galactosylceramide sulfotransferase activity"/>
    <property type="evidence" value="ECO:0007669"/>
    <property type="project" value="InterPro"/>
</dbReference>
<dbReference type="GO" id="GO:0009247">
    <property type="term" value="P:glycolipid biosynthetic process"/>
    <property type="evidence" value="ECO:0007669"/>
    <property type="project" value="InterPro"/>
</dbReference>
<dbReference type="Gene3D" id="3.40.50.300">
    <property type="entry name" value="P-loop containing nucleotide triphosphate hydrolases"/>
    <property type="match status" value="1"/>
</dbReference>
<dbReference type="InterPro" id="IPR027417">
    <property type="entry name" value="P-loop_NTPase"/>
</dbReference>
<keyword evidence="7" id="KW-0333">Golgi apparatus</keyword>